<feature type="region of interest" description="Disordered" evidence="1">
    <location>
        <begin position="63"/>
        <end position="172"/>
    </location>
</feature>
<evidence type="ECO:0000313" key="3">
    <source>
        <dbReference type="Proteomes" id="UP000617340"/>
    </source>
</evidence>
<sequence>MDTSDSSMETSNGTGTGTGAGAGTGPSTAVGAAVPGTVPGVSTIVASAASLTLVKAEVPEHLAGTSATPSAVTGPVGTGSGLFAGIASSNKTSRPDDWLATGSPGSPQATLQSQHVVYTTPQQQLPDPQPPLAHSSPLAHQQQQPPASNNGYASPMSTSSYDPYSPNSKIGESNLFYSFSVGSS</sequence>
<feature type="compositionally biased region" description="Polar residues" evidence="1">
    <location>
        <begin position="138"/>
        <end position="172"/>
    </location>
</feature>
<feature type="compositionally biased region" description="Gly residues" evidence="1">
    <location>
        <begin position="14"/>
        <end position="24"/>
    </location>
</feature>
<name>A0A834K3N7_VESGE</name>
<gene>
    <name evidence="2" type="ORF">HZH68_008260</name>
</gene>
<feature type="region of interest" description="Disordered" evidence="1">
    <location>
        <begin position="1"/>
        <end position="37"/>
    </location>
</feature>
<comment type="caution">
    <text evidence="2">The sequence shown here is derived from an EMBL/GenBank/DDBJ whole genome shotgun (WGS) entry which is preliminary data.</text>
</comment>
<evidence type="ECO:0000313" key="2">
    <source>
        <dbReference type="EMBL" id="KAF7399668.1"/>
    </source>
</evidence>
<dbReference type="EMBL" id="JACSDZ010000007">
    <property type="protein sequence ID" value="KAF7399668.1"/>
    <property type="molecule type" value="Genomic_DNA"/>
</dbReference>
<dbReference type="Proteomes" id="UP000617340">
    <property type="component" value="Unassembled WGS sequence"/>
</dbReference>
<evidence type="ECO:0000256" key="1">
    <source>
        <dbReference type="SAM" id="MobiDB-lite"/>
    </source>
</evidence>
<accession>A0A834K3N7</accession>
<organism evidence="2 3">
    <name type="scientific">Vespula germanica</name>
    <name type="common">German yellow jacket</name>
    <name type="synonym">Paravespula germanica</name>
    <dbReference type="NCBI Taxonomy" id="30212"/>
    <lineage>
        <taxon>Eukaryota</taxon>
        <taxon>Metazoa</taxon>
        <taxon>Ecdysozoa</taxon>
        <taxon>Arthropoda</taxon>
        <taxon>Hexapoda</taxon>
        <taxon>Insecta</taxon>
        <taxon>Pterygota</taxon>
        <taxon>Neoptera</taxon>
        <taxon>Endopterygota</taxon>
        <taxon>Hymenoptera</taxon>
        <taxon>Apocrita</taxon>
        <taxon>Aculeata</taxon>
        <taxon>Vespoidea</taxon>
        <taxon>Vespidae</taxon>
        <taxon>Vespinae</taxon>
        <taxon>Vespula</taxon>
    </lineage>
</organism>
<protein>
    <submittedName>
        <fullName evidence="2">Uncharacterized protein</fullName>
    </submittedName>
</protein>
<dbReference type="AlphaFoldDB" id="A0A834K3N7"/>
<feature type="compositionally biased region" description="Polar residues" evidence="1">
    <location>
        <begin position="103"/>
        <end position="120"/>
    </location>
</feature>
<proteinExistence type="predicted"/>
<reference evidence="2" key="1">
    <citation type="journal article" date="2020" name="G3 (Bethesda)">
        <title>High-Quality Assemblies for Three Invasive Social Wasps from the &lt;i&gt;Vespula&lt;/i&gt; Genus.</title>
        <authorList>
            <person name="Harrop T.W.R."/>
            <person name="Guhlin J."/>
            <person name="McLaughlin G.M."/>
            <person name="Permina E."/>
            <person name="Stockwell P."/>
            <person name="Gilligan J."/>
            <person name="Le Lec M.F."/>
            <person name="Gruber M.A.M."/>
            <person name="Quinn O."/>
            <person name="Lovegrove M."/>
            <person name="Duncan E.J."/>
            <person name="Remnant E.J."/>
            <person name="Van Eeckhoven J."/>
            <person name="Graham B."/>
            <person name="Knapp R.A."/>
            <person name="Langford K.W."/>
            <person name="Kronenberg Z."/>
            <person name="Press M.O."/>
            <person name="Eacker S.M."/>
            <person name="Wilson-Rankin E.E."/>
            <person name="Purcell J."/>
            <person name="Lester P.J."/>
            <person name="Dearden P.K."/>
        </authorList>
    </citation>
    <scope>NUCLEOTIDE SEQUENCE</scope>
    <source>
        <strain evidence="2">Linc-1</strain>
    </source>
</reference>
<feature type="compositionally biased region" description="Polar residues" evidence="1">
    <location>
        <begin position="1"/>
        <end position="12"/>
    </location>
</feature>
<keyword evidence="3" id="KW-1185">Reference proteome</keyword>
<feature type="compositionally biased region" description="Low complexity" evidence="1">
    <location>
        <begin position="25"/>
        <end position="37"/>
    </location>
</feature>